<keyword evidence="2" id="KW-0812">Transmembrane</keyword>
<evidence type="ECO:0000256" key="1">
    <source>
        <dbReference type="SAM" id="MobiDB-lite"/>
    </source>
</evidence>
<proteinExistence type="predicted"/>
<dbReference type="AlphaFoldDB" id="C5DNJ1"/>
<dbReference type="RefSeq" id="XP_002555789.1">
    <property type="nucleotide sequence ID" value="XM_002555743.1"/>
</dbReference>
<evidence type="ECO:0000256" key="2">
    <source>
        <dbReference type="SAM" id="Phobius"/>
    </source>
</evidence>
<feature type="compositionally biased region" description="Basic and acidic residues" evidence="1">
    <location>
        <begin position="82"/>
        <end position="95"/>
    </location>
</feature>
<dbReference type="GeneID" id="8294082"/>
<gene>
    <name evidence="3" type="ordered locus">KLTH0G17468g</name>
</gene>
<dbReference type="KEGG" id="lth:KLTH0G17468g"/>
<feature type="compositionally biased region" description="Low complexity" evidence="1">
    <location>
        <begin position="363"/>
        <end position="372"/>
    </location>
</feature>
<dbReference type="OrthoDB" id="4068624at2759"/>
<organism evidence="3 4">
    <name type="scientific">Lachancea thermotolerans (strain ATCC 56472 / CBS 6340 / NRRL Y-8284)</name>
    <name type="common">Yeast</name>
    <name type="synonym">Kluyveromyces thermotolerans</name>
    <dbReference type="NCBI Taxonomy" id="559295"/>
    <lineage>
        <taxon>Eukaryota</taxon>
        <taxon>Fungi</taxon>
        <taxon>Dikarya</taxon>
        <taxon>Ascomycota</taxon>
        <taxon>Saccharomycotina</taxon>
        <taxon>Saccharomycetes</taxon>
        <taxon>Saccharomycetales</taxon>
        <taxon>Saccharomycetaceae</taxon>
        <taxon>Lachancea</taxon>
    </lineage>
</organism>
<feature type="compositionally biased region" description="Basic and acidic residues" evidence="1">
    <location>
        <begin position="26"/>
        <end position="41"/>
    </location>
</feature>
<protein>
    <submittedName>
        <fullName evidence="3">KLTH0G17468p</fullName>
    </submittedName>
</protein>
<evidence type="ECO:0000313" key="3">
    <source>
        <dbReference type="EMBL" id="CAR25352.1"/>
    </source>
</evidence>
<feature type="transmembrane region" description="Helical" evidence="2">
    <location>
        <begin position="514"/>
        <end position="535"/>
    </location>
</feature>
<keyword evidence="2" id="KW-0472">Membrane</keyword>
<sequence length="538" mass="59491">MSENKDSSADTSGSSGSTGGNVWLSERSHPKKPDSYFKETFEPSSDSGAPSISVYIDYTRLSELGNNSDSSGSNDATSSKHSSLEERTGVSESKNRTLAIKKSYRDLHDPVFQDNSSLKLHSFNAPRLPELKNLSSDTVNTNVLMDSRKTSLNAATYNILNNSLQDKQVEDSEEGLPLRPIKHVPLQKDRDSKKTISTSVLDASSIRRFSELEKPDARSSAVLSEGDNNGVTVEPREYQTQNKIIEEGEAESSEYEKHSKPSIEEAVKLFKQEAKSQQPARLIEHKFTPPHSRAVTTRASQGSLRSQVSSQNSRFSQTRRSRKGPQNPSLLASILVAPSSKKRRSGVPKKIISPAIPALRQISGSSNGSKSSAQPKVQGNSTADTSQPRQPPKAPYRDQEDQLGPIYRYRDILDEKEVEKDVLYSQFVESSSVSSRDSNLGKFAEIFSIPRIIVFLLFCAVAPPAYFITGLNPRNALPDDKLMRLIMNREHREGLFAGFVWDVNLHWFRRTCLLIGTVEVLAIIACIGVGFGVGLSRE</sequence>
<keyword evidence="4" id="KW-1185">Reference proteome</keyword>
<feature type="compositionally biased region" description="Low complexity" evidence="1">
    <location>
        <begin position="63"/>
        <end position="79"/>
    </location>
</feature>
<evidence type="ECO:0000313" key="4">
    <source>
        <dbReference type="Proteomes" id="UP000002036"/>
    </source>
</evidence>
<accession>C5DNJ1</accession>
<feature type="compositionally biased region" description="Polar residues" evidence="1">
    <location>
        <begin position="373"/>
        <end position="388"/>
    </location>
</feature>
<dbReference type="EMBL" id="CU928171">
    <property type="protein sequence ID" value="CAR25352.1"/>
    <property type="molecule type" value="Genomic_DNA"/>
</dbReference>
<name>C5DNJ1_LACTC</name>
<feature type="region of interest" description="Disordered" evidence="1">
    <location>
        <begin position="274"/>
        <end position="401"/>
    </location>
</feature>
<reference evidence="3 4" key="1">
    <citation type="journal article" date="2009" name="Genome Res.">
        <title>Comparative genomics of protoploid Saccharomycetaceae.</title>
        <authorList>
            <consortium name="The Genolevures Consortium"/>
            <person name="Souciet J.-L."/>
            <person name="Dujon B."/>
            <person name="Gaillardin C."/>
            <person name="Johnston M."/>
            <person name="Baret P.V."/>
            <person name="Cliften P."/>
            <person name="Sherman D.J."/>
            <person name="Weissenbach J."/>
            <person name="Westhof E."/>
            <person name="Wincker P."/>
            <person name="Jubin C."/>
            <person name="Poulain J."/>
            <person name="Barbe V."/>
            <person name="Segurens B."/>
            <person name="Artiguenave F."/>
            <person name="Anthouard V."/>
            <person name="Vacherie B."/>
            <person name="Val M.-E."/>
            <person name="Fulton R.S."/>
            <person name="Minx P."/>
            <person name="Wilson R."/>
            <person name="Durrens P."/>
            <person name="Jean G."/>
            <person name="Marck C."/>
            <person name="Martin T."/>
            <person name="Nikolski M."/>
            <person name="Rolland T."/>
            <person name="Seret M.-L."/>
            <person name="Casaregola S."/>
            <person name="Despons L."/>
            <person name="Fairhead C."/>
            <person name="Fischer G."/>
            <person name="Lafontaine I."/>
            <person name="Leh V."/>
            <person name="Lemaire M."/>
            <person name="de Montigny J."/>
            <person name="Neuveglise C."/>
            <person name="Thierry A."/>
            <person name="Blanc-Lenfle I."/>
            <person name="Bleykasten C."/>
            <person name="Diffels J."/>
            <person name="Fritsch E."/>
            <person name="Frangeul L."/>
            <person name="Goeffon A."/>
            <person name="Jauniaux N."/>
            <person name="Kachouri-Lafond R."/>
            <person name="Payen C."/>
            <person name="Potier S."/>
            <person name="Pribylova L."/>
            <person name="Ozanne C."/>
            <person name="Richard G.-F."/>
            <person name="Sacerdot C."/>
            <person name="Straub M.-L."/>
            <person name="Talla E."/>
        </authorList>
    </citation>
    <scope>NUCLEOTIDE SEQUENCE [LARGE SCALE GENOMIC DNA]</scope>
    <source>
        <strain evidence="4">ATCC 56472 / CBS 6340 / NRRL Y-8284</strain>
    </source>
</reference>
<feature type="region of interest" description="Disordered" evidence="1">
    <location>
        <begin position="1"/>
        <end position="51"/>
    </location>
</feature>
<feature type="region of interest" description="Disordered" evidence="1">
    <location>
        <begin position="215"/>
        <end position="261"/>
    </location>
</feature>
<feature type="region of interest" description="Disordered" evidence="1">
    <location>
        <begin position="63"/>
        <end position="96"/>
    </location>
</feature>
<feature type="compositionally biased region" description="Polar residues" evidence="1">
    <location>
        <begin position="294"/>
        <end position="316"/>
    </location>
</feature>
<dbReference type="OMA" id="PPAYFIT"/>
<dbReference type="FunCoup" id="C5DNJ1">
    <property type="interactions" value="76"/>
</dbReference>
<dbReference type="eggNOG" id="ENOG502S1HD">
    <property type="taxonomic scope" value="Eukaryota"/>
</dbReference>
<feature type="transmembrane region" description="Helical" evidence="2">
    <location>
        <begin position="452"/>
        <end position="471"/>
    </location>
</feature>
<dbReference type="HOGENOM" id="CLU_514889_0_0_1"/>
<keyword evidence="2" id="KW-1133">Transmembrane helix</keyword>
<dbReference type="Proteomes" id="UP000002036">
    <property type="component" value="Chromosome G"/>
</dbReference>
<dbReference type="InParanoid" id="C5DNJ1"/>